<dbReference type="STRING" id="1121298.SAMN05444401_0637"/>
<dbReference type="OrthoDB" id="9797829at2"/>
<feature type="domain" description="Glycosyl transferase family 1" evidence="2">
    <location>
        <begin position="193"/>
        <end position="348"/>
    </location>
</feature>
<dbReference type="Gene3D" id="3.40.50.2000">
    <property type="entry name" value="Glycogen Phosphorylase B"/>
    <property type="match status" value="2"/>
</dbReference>
<sequence>MKIAIDARGINLYKGTGIGTYTQNVLKNILDMNTSSFYNIYWYGENYKLYEQENTKIIMTSKKHRKFFEYNYFPNNLNKDSVDIYHIPQNGMGMNLNIPCKKVCTIHDLIPYTLPETVGKGYLKNFLKTMPEIVELSDGIITVSEYSKKDILKFFPQLSPDNIFVTPLAADSIFTPLNKDECMLKVKNKYSITKPFILYIGGFSARKNVETLINAFKNSLSELNEEHELVIVGSLKDEGEILYKKVIDMHLTNIKFIGFVEDNMLPILYNSCRAFIYPSLYEGFGLPPLEAMSCGTPVITSNTTSIPEVVQDAGILINPHNEEELTRALINLLNNRELREVLRNKGLKRSKEFSWKATAEKTYCAYEKISN</sequence>
<accession>A0A1M6B5E0</accession>
<name>A0A1M6B5E0_9CLOT</name>
<evidence type="ECO:0000259" key="2">
    <source>
        <dbReference type="Pfam" id="PF00534"/>
    </source>
</evidence>
<proteinExistence type="predicted"/>
<evidence type="ECO:0000256" key="1">
    <source>
        <dbReference type="ARBA" id="ARBA00022679"/>
    </source>
</evidence>
<organism evidence="3 4">
    <name type="scientific">Clostridium amylolyticum</name>
    <dbReference type="NCBI Taxonomy" id="1121298"/>
    <lineage>
        <taxon>Bacteria</taxon>
        <taxon>Bacillati</taxon>
        <taxon>Bacillota</taxon>
        <taxon>Clostridia</taxon>
        <taxon>Eubacteriales</taxon>
        <taxon>Clostridiaceae</taxon>
        <taxon>Clostridium</taxon>
    </lineage>
</organism>
<dbReference type="PANTHER" id="PTHR46401">
    <property type="entry name" value="GLYCOSYLTRANSFERASE WBBK-RELATED"/>
    <property type="match status" value="1"/>
</dbReference>
<dbReference type="PANTHER" id="PTHR46401:SF2">
    <property type="entry name" value="GLYCOSYLTRANSFERASE WBBK-RELATED"/>
    <property type="match status" value="1"/>
</dbReference>
<dbReference type="GO" id="GO:0016757">
    <property type="term" value="F:glycosyltransferase activity"/>
    <property type="evidence" value="ECO:0007669"/>
    <property type="project" value="InterPro"/>
</dbReference>
<dbReference type="GO" id="GO:0009103">
    <property type="term" value="P:lipopolysaccharide biosynthetic process"/>
    <property type="evidence" value="ECO:0007669"/>
    <property type="project" value="TreeGrafter"/>
</dbReference>
<dbReference type="EMBL" id="FQZO01000001">
    <property type="protein sequence ID" value="SHI43974.1"/>
    <property type="molecule type" value="Genomic_DNA"/>
</dbReference>
<dbReference type="Pfam" id="PF00534">
    <property type="entry name" value="Glycos_transf_1"/>
    <property type="match status" value="1"/>
</dbReference>
<keyword evidence="1 3" id="KW-0808">Transferase</keyword>
<gene>
    <name evidence="3" type="ORF">SAMN05444401_0637</name>
</gene>
<dbReference type="SUPFAM" id="SSF53756">
    <property type="entry name" value="UDP-Glycosyltransferase/glycogen phosphorylase"/>
    <property type="match status" value="1"/>
</dbReference>
<keyword evidence="4" id="KW-1185">Reference proteome</keyword>
<evidence type="ECO:0000313" key="4">
    <source>
        <dbReference type="Proteomes" id="UP000184080"/>
    </source>
</evidence>
<dbReference type="FunFam" id="3.40.50.2000:FF:000119">
    <property type="entry name" value="Glycosyl transferase group 1"/>
    <property type="match status" value="1"/>
</dbReference>
<dbReference type="InterPro" id="IPR001296">
    <property type="entry name" value="Glyco_trans_1"/>
</dbReference>
<dbReference type="CDD" id="cd03809">
    <property type="entry name" value="GT4_MtfB-like"/>
    <property type="match status" value="1"/>
</dbReference>
<dbReference type="Proteomes" id="UP000184080">
    <property type="component" value="Unassembled WGS sequence"/>
</dbReference>
<evidence type="ECO:0000313" key="3">
    <source>
        <dbReference type="EMBL" id="SHI43974.1"/>
    </source>
</evidence>
<dbReference type="RefSeq" id="WP_073003754.1">
    <property type="nucleotide sequence ID" value="NZ_FQZO01000001.1"/>
</dbReference>
<dbReference type="AlphaFoldDB" id="A0A1M6B5E0"/>
<protein>
    <submittedName>
        <fullName evidence="3">Glycosyltransferase involved in cell wall bisynthesis</fullName>
    </submittedName>
</protein>
<reference evidence="3 4" key="1">
    <citation type="submission" date="2016-11" db="EMBL/GenBank/DDBJ databases">
        <authorList>
            <person name="Jaros S."/>
            <person name="Januszkiewicz K."/>
            <person name="Wedrychowicz H."/>
        </authorList>
    </citation>
    <scope>NUCLEOTIDE SEQUENCE [LARGE SCALE GENOMIC DNA]</scope>
    <source>
        <strain evidence="3 4">DSM 21864</strain>
    </source>
</reference>